<organism evidence="2 3">
    <name type="scientific">Flavobacterium supellecticarium</name>
    <dbReference type="NCBI Taxonomy" id="2565924"/>
    <lineage>
        <taxon>Bacteria</taxon>
        <taxon>Pseudomonadati</taxon>
        <taxon>Bacteroidota</taxon>
        <taxon>Flavobacteriia</taxon>
        <taxon>Flavobacteriales</taxon>
        <taxon>Flavobacteriaceae</taxon>
        <taxon>Flavobacterium</taxon>
    </lineage>
</organism>
<protein>
    <recommendedName>
        <fullName evidence="4">TonB-dependent Receptor Plug Domain</fullName>
    </recommendedName>
</protein>
<feature type="signal peptide" evidence="1">
    <location>
        <begin position="1"/>
        <end position="22"/>
    </location>
</feature>
<gene>
    <name evidence="2" type="ORF">E6C50_05595</name>
</gene>
<dbReference type="OrthoDB" id="679547at2"/>
<dbReference type="RefSeq" id="WP_136402230.1">
    <property type="nucleotide sequence ID" value="NZ_SSNZ01000002.1"/>
</dbReference>
<reference evidence="2 3" key="1">
    <citation type="submission" date="2019-04" db="EMBL/GenBank/DDBJ databases">
        <title>Flavobacterium sp. nov. isolated from construction timber.</title>
        <authorList>
            <person name="Lin S.-Y."/>
            <person name="Chang C.-T."/>
            <person name="Young C.-C."/>
        </authorList>
    </citation>
    <scope>NUCLEOTIDE SEQUENCE [LARGE SCALE GENOMIC DNA]</scope>
    <source>
        <strain evidence="2 3">CC-CTC003</strain>
    </source>
</reference>
<dbReference type="AlphaFoldDB" id="A0A4S3ZZ33"/>
<keyword evidence="1" id="KW-0732">Signal</keyword>
<evidence type="ECO:0000313" key="2">
    <source>
        <dbReference type="EMBL" id="THF51244.1"/>
    </source>
</evidence>
<dbReference type="Gene3D" id="2.60.40.1930">
    <property type="match status" value="1"/>
</dbReference>
<keyword evidence="3" id="KW-1185">Reference proteome</keyword>
<evidence type="ECO:0008006" key="4">
    <source>
        <dbReference type="Google" id="ProtNLM"/>
    </source>
</evidence>
<comment type="caution">
    <text evidence="2">The sequence shown here is derived from an EMBL/GenBank/DDBJ whole genome shotgun (WGS) entry which is preliminary data.</text>
</comment>
<proteinExistence type="predicted"/>
<dbReference type="EMBL" id="SSNZ01000002">
    <property type="protein sequence ID" value="THF51244.1"/>
    <property type="molecule type" value="Genomic_DNA"/>
</dbReference>
<feature type="chain" id="PRO_5020961866" description="TonB-dependent Receptor Plug Domain" evidence="1">
    <location>
        <begin position="23"/>
        <end position="797"/>
    </location>
</feature>
<name>A0A4S3ZZ33_9FLAO</name>
<dbReference type="Proteomes" id="UP000307507">
    <property type="component" value="Unassembled WGS sequence"/>
</dbReference>
<evidence type="ECO:0000256" key="1">
    <source>
        <dbReference type="SAM" id="SignalP"/>
    </source>
</evidence>
<sequence length="797" mass="89946">MNKSLLFFITLLIMITHHGSMAQTTPGTQREKDITARYSNYFKADREKIYLHLNKTTYLNEETIWFKGYVIEEKNKKPFTAITNAYIDLYDPNGTRIQSELCYLANGSFEGYIPLSKMIKSGRYYIRAYTGFMNNFAEDESALYPVTILDPMDKTTSFTNNKPNLSNLNVQFFPESGVFLENNSNVIALKISDCNDIPIAIQNGSIVNAKGDVVTHFSTNAKGVGRFELPQNNNAPYKAVFKSNNDIQSFTLPTPKNTGYTFSINNYRFDKAIVSLKTAQPVTSQTNLSLLIQQDEKVSLIENLSLKAGVKEDTFTIDNKHFYEGINTIVLLDQNNIKLAERLIFQPYSANRNIMLSVVQKQKDTIILKGTSNFPLGNLSISVVPEKSVATGNFISINDAFVFASYLENPMITNTAYYFSDFSKNKHYELDTYLITQKPKYDAEKILNSTEPMVPKYEPDRGVTIKGTINRPLSKKSNYYVEMSSFYNSVKKQSEINDSNEFIFNNAIVYDSTSISLTLHNRNTGRTEDVPLAIQILKGQNLFLKPLPKLFSTCPTDPANPIATESYQLPDFRDQKVVQLSNVTLKKKAKTVPLKNVGRYNNSMARGYKISNGDFATFREVLPFIGANGFDVIYKNGSVYINNRISRSLRGNPSPAVFIDDVPLSDLTMLIGMSLDMVEEIYISKSGYGMGMDGGSGYIRIYTKRYMGTETVKSKAQTYVIKKAAQAPKDFKNPDYLNYDDGFANYGTVAWFPVVKTDPNGDFFFFIPDCKQESVRVKIEGIDPDGELISEEKTIQL</sequence>
<accession>A0A4S3ZZ33</accession>
<evidence type="ECO:0000313" key="3">
    <source>
        <dbReference type="Proteomes" id="UP000307507"/>
    </source>
</evidence>